<organism evidence="2 3">
    <name type="scientific">Branchiostoma lanceolatum</name>
    <name type="common">Common lancelet</name>
    <name type="synonym">Amphioxus lanceolatum</name>
    <dbReference type="NCBI Taxonomy" id="7740"/>
    <lineage>
        <taxon>Eukaryota</taxon>
        <taxon>Metazoa</taxon>
        <taxon>Chordata</taxon>
        <taxon>Cephalochordata</taxon>
        <taxon>Leptocardii</taxon>
        <taxon>Amphioxiformes</taxon>
        <taxon>Branchiostomatidae</taxon>
        <taxon>Branchiostoma</taxon>
    </lineage>
</organism>
<reference evidence="2" key="1">
    <citation type="submission" date="2022-01" db="EMBL/GenBank/DDBJ databases">
        <authorList>
            <person name="Braso-Vives M."/>
        </authorList>
    </citation>
    <scope>NUCLEOTIDE SEQUENCE</scope>
</reference>
<name>A0A8J9Z822_BRALA</name>
<evidence type="ECO:0000256" key="1">
    <source>
        <dbReference type="SAM" id="MobiDB-lite"/>
    </source>
</evidence>
<sequence length="67" mass="6751">MAATRASGTGERESIAILRGERPGVPNSSVTSWLSLPGDDVSSAAGNSVSPPDLQTSKAGGAKDLRI</sequence>
<feature type="compositionally biased region" description="Basic and acidic residues" evidence="1">
    <location>
        <begin position="10"/>
        <end position="22"/>
    </location>
</feature>
<gene>
    <name evidence="2" type="primary">Hypp8441</name>
    <name evidence="2" type="ORF">BLAG_LOCUS10126</name>
</gene>
<feature type="region of interest" description="Disordered" evidence="1">
    <location>
        <begin position="1"/>
        <end position="67"/>
    </location>
</feature>
<accession>A0A8J9Z822</accession>
<keyword evidence="3" id="KW-1185">Reference proteome</keyword>
<evidence type="ECO:0000313" key="3">
    <source>
        <dbReference type="Proteomes" id="UP000838412"/>
    </source>
</evidence>
<feature type="compositionally biased region" description="Polar residues" evidence="1">
    <location>
        <begin position="44"/>
        <end position="58"/>
    </location>
</feature>
<proteinExistence type="predicted"/>
<evidence type="ECO:0000313" key="2">
    <source>
        <dbReference type="EMBL" id="CAH1248825.1"/>
    </source>
</evidence>
<dbReference type="AlphaFoldDB" id="A0A8J9Z822"/>
<dbReference type="Proteomes" id="UP000838412">
    <property type="component" value="Chromosome 17"/>
</dbReference>
<dbReference type="EMBL" id="OV696702">
    <property type="protein sequence ID" value="CAH1248825.1"/>
    <property type="molecule type" value="Genomic_DNA"/>
</dbReference>
<protein>
    <submittedName>
        <fullName evidence="2">Hypp8441 protein</fullName>
    </submittedName>
</protein>